<dbReference type="SUPFAM" id="SSF52833">
    <property type="entry name" value="Thioredoxin-like"/>
    <property type="match status" value="1"/>
</dbReference>
<evidence type="ECO:0000313" key="3">
    <source>
        <dbReference type="Proteomes" id="UP000811619"/>
    </source>
</evidence>
<dbReference type="PANTHER" id="PTHR28630">
    <property type="match status" value="1"/>
</dbReference>
<accession>A0A8K0J586</accession>
<dbReference type="InterPro" id="IPR032801">
    <property type="entry name" value="PXL2A/B/C"/>
</dbReference>
<dbReference type="Gene3D" id="3.40.30.10">
    <property type="entry name" value="Glutaredoxin"/>
    <property type="match status" value="1"/>
</dbReference>
<dbReference type="AlphaFoldDB" id="A0A8K0J586"/>
<dbReference type="OrthoDB" id="40334at2759"/>
<feature type="region of interest" description="Disordered" evidence="1">
    <location>
        <begin position="246"/>
        <end position="268"/>
    </location>
</feature>
<proteinExistence type="predicted"/>
<gene>
    <name evidence="2" type="ORF">E4U42_005056</name>
</gene>
<reference evidence="2" key="1">
    <citation type="journal article" date="2020" name="bioRxiv">
        <title>Whole genome comparisons of ergot fungi reveals the divergence and evolution of species within the genus Claviceps are the result of varying mechanisms driving genome evolution and host range expansion.</title>
        <authorList>
            <person name="Wyka S.A."/>
            <person name="Mondo S.J."/>
            <person name="Liu M."/>
            <person name="Dettman J."/>
            <person name="Nalam V."/>
            <person name="Broders K.D."/>
        </authorList>
    </citation>
    <scope>NUCLEOTIDE SEQUENCE</scope>
    <source>
        <strain evidence="2">CCC 489</strain>
    </source>
</reference>
<keyword evidence="3" id="KW-1185">Reference proteome</keyword>
<dbReference type="EMBL" id="SRPY01000465">
    <property type="protein sequence ID" value="KAG5923057.1"/>
    <property type="molecule type" value="Genomic_DNA"/>
</dbReference>
<name>A0A8K0J586_9HYPO</name>
<comment type="caution">
    <text evidence="2">The sequence shown here is derived from an EMBL/GenBank/DDBJ whole genome shotgun (WGS) entry which is preliminary data.</text>
</comment>
<evidence type="ECO:0000313" key="2">
    <source>
        <dbReference type="EMBL" id="KAG5923057.1"/>
    </source>
</evidence>
<dbReference type="CDD" id="cd02970">
    <property type="entry name" value="PRX_like2"/>
    <property type="match status" value="1"/>
</dbReference>
<evidence type="ECO:0000256" key="1">
    <source>
        <dbReference type="SAM" id="MobiDB-lite"/>
    </source>
</evidence>
<dbReference type="Pfam" id="PF13911">
    <property type="entry name" value="AhpC-TSA_2"/>
    <property type="match status" value="1"/>
</dbReference>
<protein>
    <submittedName>
        <fullName evidence="2">Uncharacterized protein</fullName>
    </submittedName>
</protein>
<dbReference type="PANTHER" id="PTHR28630:SF3">
    <property type="entry name" value="PEROXIREDOXIN-LIKE 2C"/>
    <property type="match status" value="1"/>
</dbReference>
<sequence length="268" mass="28856">MGETQLRDSQGEVRTTDEVPSAETLAKVETYRVLDGHGGSRPFGTLYRGKDATRRTLVIFIRHFYCGNCQEYLRAVAESITPEALAAIPLSTSIVVIGCGDPALVDSYAKTTNWPYAIFTDPSGSLFHELGMTKTLALGSKPAYMRRSMVVSTLLSIGQALRAVSQGLALSSGDQRQVGGEFLFEPLDVAMPARGQLDEDDGELVRGAEEKRLTWCHRMRTTRDHAEIPVLRGVLGLEGPWGADSGSGEVMEGAGVAGGDGDDRGYAE</sequence>
<dbReference type="InterPro" id="IPR036249">
    <property type="entry name" value="Thioredoxin-like_sf"/>
</dbReference>
<organism evidence="2 3">
    <name type="scientific">Claviceps africana</name>
    <dbReference type="NCBI Taxonomy" id="83212"/>
    <lineage>
        <taxon>Eukaryota</taxon>
        <taxon>Fungi</taxon>
        <taxon>Dikarya</taxon>
        <taxon>Ascomycota</taxon>
        <taxon>Pezizomycotina</taxon>
        <taxon>Sordariomycetes</taxon>
        <taxon>Hypocreomycetidae</taxon>
        <taxon>Hypocreales</taxon>
        <taxon>Clavicipitaceae</taxon>
        <taxon>Claviceps</taxon>
    </lineage>
</organism>
<dbReference type="Proteomes" id="UP000811619">
    <property type="component" value="Unassembled WGS sequence"/>
</dbReference>